<dbReference type="GO" id="GO:0003677">
    <property type="term" value="F:DNA binding"/>
    <property type="evidence" value="ECO:0007669"/>
    <property type="project" value="InterPro"/>
</dbReference>
<dbReference type="Proteomes" id="UP000318242">
    <property type="component" value="Unassembled WGS sequence"/>
</dbReference>
<dbReference type="GO" id="GO:0045892">
    <property type="term" value="P:negative regulation of DNA-templated transcription"/>
    <property type="evidence" value="ECO:0007669"/>
    <property type="project" value="InterPro"/>
</dbReference>
<sequence>MASEQSILAKNIQKRMNDLNIKSNLALSKVSGVSRAVITNIMLHPEKSIMADSALLLSKTLDCNVEWLLTGKGPINRDHEVDSQKRSGAPLLSLNEISERGIDVLLSEASEDDTITRFMCPSGNKPSIFMVWLNRPMGKMNHAGHIYFDSDKKPVSGQLVIARTLKGGPISYMEYYSVHDKQFLYCVEDNIPEPLRTVEYTDDMEIIATFECFIVS</sequence>
<comment type="caution">
    <text evidence="2">The sequence shown here is derived from an EMBL/GenBank/DDBJ whole genome shotgun (WGS) entry which is preliminary data.</text>
</comment>
<protein>
    <recommendedName>
        <fullName evidence="1">Bacteriophage CI repressor N-terminal domain-containing protein</fullName>
    </recommendedName>
</protein>
<reference evidence="2 3" key="1">
    <citation type="submission" date="2019-06" db="EMBL/GenBank/DDBJ databases">
        <title>Whole genome shotgun sequence of Vibrio comitans NBRC 102076.</title>
        <authorList>
            <person name="Hosoyama A."/>
            <person name="Uohara A."/>
            <person name="Ohji S."/>
            <person name="Ichikawa N."/>
        </authorList>
    </citation>
    <scope>NUCLEOTIDE SEQUENCE [LARGE SCALE GENOMIC DNA]</scope>
    <source>
        <strain evidence="2 3">NBRC 102076</strain>
    </source>
</reference>
<name>A0A4Y3ILT3_9VIBR</name>
<dbReference type="InterPro" id="IPR010744">
    <property type="entry name" value="Phage_CI_N"/>
</dbReference>
<dbReference type="RefSeq" id="WP_141269770.1">
    <property type="nucleotide sequence ID" value="NZ_BJLH01000003.1"/>
</dbReference>
<evidence type="ECO:0000313" key="2">
    <source>
        <dbReference type="EMBL" id="GEA59724.1"/>
    </source>
</evidence>
<dbReference type="Pfam" id="PF07022">
    <property type="entry name" value="Phage_CI_repr"/>
    <property type="match status" value="1"/>
</dbReference>
<dbReference type="Gene3D" id="1.10.260.40">
    <property type="entry name" value="lambda repressor-like DNA-binding domains"/>
    <property type="match status" value="1"/>
</dbReference>
<proteinExistence type="predicted"/>
<gene>
    <name evidence="2" type="ORF">VCO01S_09170</name>
</gene>
<dbReference type="InterPro" id="IPR010982">
    <property type="entry name" value="Lambda_DNA-bd_dom_sf"/>
</dbReference>
<dbReference type="AlphaFoldDB" id="A0A4Y3ILT3"/>
<feature type="domain" description="Bacteriophage CI repressor N-terminal" evidence="1">
    <location>
        <begin position="12"/>
        <end position="75"/>
    </location>
</feature>
<evidence type="ECO:0000313" key="3">
    <source>
        <dbReference type="Proteomes" id="UP000318242"/>
    </source>
</evidence>
<keyword evidence="3" id="KW-1185">Reference proteome</keyword>
<accession>A0A4Y3ILT3</accession>
<dbReference type="OrthoDB" id="9791537at2"/>
<organism evidence="2 3">
    <name type="scientific">Vibrio comitans NBRC 102076</name>
    <dbReference type="NCBI Taxonomy" id="1219078"/>
    <lineage>
        <taxon>Bacteria</taxon>
        <taxon>Pseudomonadati</taxon>
        <taxon>Pseudomonadota</taxon>
        <taxon>Gammaproteobacteria</taxon>
        <taxon>Vibrionales</taxon>
        <taxon>Vibrionaceae</taxon>
        <taxon>Vibrio</taxon>
    </lineage>
</organism>
<dbReference type="EMBL" id="BJLH01000003">
    <property type="protein sequence ID" value="GEA59724.1"/>
    <property type="molecule type" value="Genomic_DNA"/>
</dbReference>
<evidence type="ECO:0000259" key="1">
    <source>
        <dbReference type="Pfam" id="PF07022"/>
    </source>
</evidence>